<protein>
    <submittedName>
        <fullName evidence="10">MFS transporter</fullName>
    </submittedName>
</protein>
<sequence>MTSPTVTGRPNFITLKIFNFVIYGAMAIFNTFFPLYLKHIGVSTIAVGFLLAGGPMISVLANPIWGYYSDRMQNIKRTLVMMLIANLIIAQIVFQLHSYLWIYVVMVGFYFFQTPIFSQSNSLILNVIEGTTVKFGAIRLWASIGYSVTALLIGPLLQAVGIDSLGLVFSTSILLTLAFTISLPRGESRGDFSNADYKQIFHNKHFVWFVLLGILISVPNSMNATFNGIFIMSMGGSENLVGWSIFIASVLEVPVFLLLDRFLKRTKGAMVIVLIFNCLLYSLRWLLMSLAQSPVDVILIQGLHGLTYGTYFYVGTQLTSMMVPREYRASGQAAFALTWGGLSGFFAGIFGGIIFEKLGASQMYMTGVLLTLLGAVGFYLLWISLRRDSAKEIKASTTH</sequence>
<dbReference type="RefSeq" id="WP_132417777.1">
    <property type="nucleotide sequence ID" value="NZ_SKFG01000008.1"/>
</dbReference>
<feature type="transmembrane region" description="Helical" evidence="8">
    <location>
        <begin position="100"/>
        <end position="117"/>
    </location>
</feature>
<evidence type="ECO:0000256" key="1">
    <source>
        <dbReference type="ARBA" id="ARBA00004429"/>
    </source>
</evidence>
<dbReference type="Proteomes" id="UP000295418">
    <property type="component" value="Unassembled WGS sequence"/>
</dbReference>
<dbReference type="GO" id="GO:0005886">
    <property type="term" value="C:plasma membrane"/>
    <property type="evidence" value="ECO:0007669"/>
    <property type="project" value="UniProtKB-SubCell"/>
</dbReference>
<feature type="transmembrane region" description="Helical" evidence="8">
    <location>
        <begin position="271"/>
        <end position="291"/>
    </location>
</feature>
<feature type="transmembrane region" description="Helical" evidence="8">
    <location>
        <begin position="12"/>
        <end position="33"/>
    </location>
</feature>
<feature type="transmembrane region" description="Helical" evidence="8">
    <location>
        <begin position="334"/>
        <end position="355"/>
    </location>
</feature>
<evidence type="ECO:0000256" key="7">
    <source>
        <dbReference type="ARBA" id="ARBA00023136"/>
    </source>
</evidence>
<keyword evidence="11" id="KW-1185">Reference proteome</keyword>
<feature type="transmembrane region" description="Helical" evidence="8">
    <location>
        <begin position="240"/>
        <end position="259"/>
    </location>
</feature>
<gene>
    <name evidence="10" type="ORF">E0485_09420</name>
</gene>
<feature type="transmembrane region" description="Helical" evidence="8">
    <location>
        <begin position="138"/>
        <end position="158"/>
    </location>
</feature>
<evidence type="ECO:0000256" key="3">
    <source>
        <dbReference type="ARBA" id="ARBA00022475"/>
    </source>
</evidence>
<evidence type="ECO:0000256" key="2">
    <source>
        <dbReference type="ARBA" id="ARBA00022448"/>
    </source>
</evidence>
<dbReference type="InterPro" id="IPR024989">
    <property type="entry name" value="MFS_assoc_dom"/>
</dbReference>
<evidence type="ECO:0000256" key="8">
    <source>
        <dbReference type="SAM" id="Phobius"/>
    </source>
</evidence>
<comment type="subcellular location">
    <subcellularLocation>
        <location evidence="1">Cell inner membrane</location>
        <topology evidence="1">Multi-pass membrane protein</topology>
    </subcellularLocation>
</comment>
<evidence type="ECO:0000256" key="4">
    <source>
        <dbReference type="ARBA" id="ARBA00022519"/>
    </source>
</evidence>
<evidence type="ECO:0000313" key="11">
    <source>
        <dbReference type="Proteomes" id="UP000295418"/>
    </source>
</evidence>
<feature type="domain" description="Major facilitator superfamily associated" evidence="9">
    <location>
        <begin position="13"/>
        <end position="364"/>
    </location>
</feature>
<comment type="caution">
    <text evidence="10">The sequence shown here is derived from an EMBL/GenBank/DDBJ whole genome shotgun (WGS) entry which is preliminary data.</text>
</comment>
<dbReference type="InterPro" id="IPR036259">
    <property type="entry name" value="MFS_trans_sf"/>
</dbReference>
<dbReference type="Pfam" id="PF12832">
    <property type="entry name" value="MFS_1_like"/>
    <property type="match status" value="1"/>
</dbReference>
<dbReference type="SUPFAM" id="SSF103473">
    <property type="entry name" value="MFS general substrate transporter"/>
    <property type="match status" value="1"/>
</dbReference>
<feature type="transmembrane region" description="Helical" evidence="8">
    <location>
        <begin position="297"/>
        <end position="314"/>
    </location>
</feature>
<keyword evidence="4" id="KW-0997">Cell inner membrane</keyword>
<dbReference type="PANTHER" id="PTHR23522">
    <property type="entry name" value="BLL5896 PROTEIN"/>
    <property type="match status" value="1"/>
</dbReference>
<keyword evidence="2" id="KW-0813">Transport</keyword>
<keyword evidence="3" id="KW-1003">Cell membrane</keyword>
<dbReference type="Gene3D" id="1.20.1250.20">
    <property type="entry name" value="MFS general substrate transporter like domains"/>
    <property type="match status" value="2"/>
</dbReference>
<evidence type="ECO:0000313" key="10">
    <source>
        <dbReference type="EMBL" id="TCZ77693.1"/>
    </source>
</evidence>
<evidence type="ECO:0000256" key="5">
    <source>
        <dbReference type="ARBA" id="ARBA00022692"/>
    </source>
</evidence>
<accession>A0A4R4EEL7</accession>
<feature type="transmembrane region" description="Helical" evidence="8">
    <location>
        <begin position="45"/>
        <end position="65"/>
    </location>
</feature>
<dbReference type="AlphaFoldDB" id="A0A4R4EEL7"/>
<dbReference type="GO" id="GO:0015528">
    <property type="term" value="F:lactose:proton symporter activity"/>
    <property type="evidence" value="ECO:0007669"/>
    <property type="project" value="TreeGrafter"/>
</dbReference>
<feature type="transmembrane region" description="Helical" evidence="8">
    <location>
        <begin position="77"/>
        <end position="94"/>
    </location>
</feature>
<dbReference type="PANTHER" id="PTHR23522:SF10">
    <property type="entry name" value="3-PHENYLPROPIONIC ACID TRANSPORTER-RELATED"/>
    <property type="match status" value="1"/>
</dbReference>
<organism evidence="10 11">
    <name type="scientific">Paenibacillus albiflavus</name>
    <dbReference type="NCBI Taxonomy" id="2545760"/>
    <lineage>
        <taxon>Bacteria</taxon>
        <taxon>Bacillati</taxon>
        <taxon>Bacillota</taxon>
        <taxon>Bacilli</taxon>
        <taxon>Bacillales</taxon>
        <taxon>Paenibacillaceae</taxon>
        <taxon>Paenibacillus</taxon>
    </lineage>
</organism>
<reference evidence="10 11" key="1">
    <citation type="submission" date="2019-03" db="EMBL/GenBank/DDBJ databases">
        <authorList>
            <person name="Kim M.K.M."/>
        </authorList>
    </citation>
    <scope>NUCLEOTIDE SEQUENCE [LARGE SCALE GENOMIC DNA]</scope>
    <source>
        <strain evidence="10 11">18JY21-1</strain>
    </source>
</reference>
<name>A0A4R4EEL7_9BACL</name>
<keyword evidence="6 8" id="KW-1133">Transmembrane helix</keyword>
<keyword evidence="5 8" id="KW-0812">Transmembrane</keyword>
<feature type="transmembrane region" description="Helical" evidence="8">
    <location>
        <begin position="164"/>
        <end position="184"/>
    </location>
</feature>
<feature type="transmembrane region" description="Helical" evidence="8">
    <location>
        <begin position="361"/>
        <end position="382"/>
    </location>
</feature>
<evidence type="ECO:0000259" key="9">
    <source>
        <dbReference type="Pfam" id="PF12832"/>
    </source>
</evidence>
<dbReference type="GO" id="GO:0030395">
    <property type="term" value="F:lactose binding"/>
    <property type="evidence" value="ECO:0007669"/>
    <property type="project" value="TreeGrafter"/>
</dbReference>
<dbReference type="EMBL" id="SKFG01000008">
    <property type="protein sequence ID" value="TCZ77693.1"/>
    <property type="molecule type" value="Genomic_DNA"/>
</dbReference>
<dbReference type="OrthoDB" id="1650886at2"/>
<feature type="transmembrane region" description="Helical" evidence="8">
    <location>
        <begin position="205"/>
        <end position="234"/>
    </location>
</feature>
<proteinExistence type="predicted"/>
<keyword evidence="7 8" id="KW-0472">Membrane</keyword>
<evidence type="ECO:0000256" key="6">
    <source>
        <dbReference type="ARBA" id="ARBA00022989"/>
    </source>
</evidence>